<feature type="region of interest" description="Disordered" evidence="1">
    <location>
        <begin position="153"/>
        <end position="174"/>
    </location>
</feature>
<feature type="signal peptide" evidence="2">
    <location>
        <begin position="1"/>
        <end position="28"/>
    </location>
</feature>
<gene>
    <name evidence="3" type="ORF">E1295_33860</name>
</gene>
<dbReference type="AlphaFoldDB" id="A0A4R5ETN6"/>
<organism evidence="3 4">
    <name type="scientific">Nonomuraea mesophila</name>
    <dbReference type="NCBI Taxonomy" id="2530382"/>
    <lineage>
        <taxon>Bacteria</taxon>
        <taxon>Bacillati</taxon>
        <taxon>Actinomycetota</taxon>
        <taxon>Actinomycetes</taxon>
        <taxon>Streptosporangiales</taxon>
        <taxon>Streptosporangiaceae</taxon>
        <taxon>Nonomuraea</taxon>
    </lineage>
</organism>
<reference evidence="3 4" key="1">
    <citation type="submission" date="2019-03" db="EMBL/GenBank/DDBJ databases">
        <title>Draft genome sequences of novel Actinobacteria.</title>
        <authorList>
            <person name="Sahin N."/>
            <person name="Ay H."/>
            <person name="Saygin H."/>
        </authorList>
    </citation>
    <scope>NUCLEOTIDE SEQUENCE [LARGE SCALE GENOMIC DNA]</scope>
    <source>
        <strain evidence="3 4">6K102</strain>
    </source>
</reference>
<dbReference type="SUPFAM" id="SSF53474">
    <property type="entry name" value="alpha/beta-Hydrolases"/>
    <property type="match status" value="1"/>
</dbReference>
<accession>A0A4R5ETN6</accession>
<proteinExistence type="predicted"/>
<keyword evidence="3" id="KW-0378">Hydrolase</keyword>
<dbReference type="EMBL" id="SMLD01000121">
    <property type="protein sequence ID" value="TDE38228.1"/>
    <property type="molecule type" value="Genomic_DNA"/>
</dbReference>
<dbReference type="GO" id="GO:0016787">
    <property type="term" value="F:hydrolase activity"/>
    <property type="evidence" value="ECO:0007669"/>
    <property type="project" value="UniProtKB-KW"/>
</dbReference>
<protein>
    <submittedName>
        <fullName evidence="3">Alpha/beta fold hydrolase</fullName>
    </submittedName>
</protein>
<feature type="chain" id="PRO_5020559021" evidence="2">
    <location>
        <begin position="29"/>
        <end position="174"/>
    </location>
</feature>
<evidence type="ECO:0000256" key="1">
    <source>
        <dbReference type="SAM" id="MobiDB-lite"/>
    </source>
</evidence>
<keyword evidence="2" id="KW-0732">Signal</keyword>
<feature type="non-terminal residue" evidence="3">
    <location>
        <position position="174"/>
    </location>
</feature>
<keyword evidence="4" id="KW-1185">Reference proteome</keyword>
<feature type="compositionally biased region" description="Pro residues" evidence="1">
    <location>
        <begin position="162"/>
        <end position="174"/>
    </location>
</feature>
<dbReference type="InterPro" id="IPR029058">
    <property type="entry name" value="AB_hydrolase_fold"/>
</dbReference>
<sequence>MIQRELPAAGLAAVVLASLVAGSPAAAAAEDRGPEVSWRDCPAYSDDVLRSRRVPDARIPEFRRLLDRLECGTVKVPLDHGKPDGRQITVAITRLKATNRPRRLGSLAVNPGGPGGSGYLMPIDMIMGNASAARLNERYDLVGFDPRGVGYSTKVDCKGPGPGGPGPGPNPSPG</sequence>
<dbReference type="Proteomes" id="UP000295136">
    <property type="component" value="Unassembled WGS sequence"/>
</dbReference>
<evidence type="ECO:0000313" key="4">
    <source>
        <dbReference type="Proteomes" id="UP000295136"/>
    </source>
</evidence>
<comment type="caution">
    <text evidence="3">The sequence shown here is derived from an EMBL/GenBank/DDBJ whole genome shotgun (WGS) entry which is preliminary data.</text>
</comment>
<evidence type="ECO:0000313" key="3">
    <source>
        <dbReference type="EMBL" id="TDE38228.1"/>
    </source>
</evidence>
<evidence type="ECO:0000256" key="2">
    <source>
        <dbReference type="SAM" id="SignalP"/>
    </source>
</evidence>
<name>A0A4R5ETN6_9ACTN</name>